<evidence type="ECO:0000256" key="2">
    <source>
        <dbReference type="ARBA" id="ARBA00023054"/>
    </source>
</evidence>
<dbReference type="AlphaFoldDB" id="A0AAE9I1C5"/>
<evidence type="ECO:0000313" key="6">
    <source>
        <dbReference type="EMBL" id="URF05734.1"/>
    </source>
</evidence>
<dbReference type="PANTHER" id="PTHR32347:SF23">
    <property type="entry name" value="BLL5650 PROTEIN"/>
    <property type="match status" value="1"/>
</dbReference>
<comment type="subcellular location">
    <subcellularLocation>
        <location evidence="1">Cell envelope</location>
    </subcellularLocation>
</comment>
<dbReference type="Proteomes" id="UP001056132">
    <property type="component" value="Chromosome 1"/>
</dbReference>
<dbReference type="InterPro" id="IPR050465">
    <property type="entry name" value="UPF0194_transport"/>
</dbReference>
<keyword evidence="5" id="KW-0472">Membrane</keyword>
<protein>
    <submittedName>
        <fullName evidence="6">HlyD family secretion protein</fullName>
    </submittedName>
</protein>
<dbReference type="RefSeq" id="WP_211944125.1">
    <property type="nucleotide sequence ID" value="NZ_CAJPVH010000076.1"/>
</dbReference>
<keyword evidence="2 3" id="KW-0175">Coiled coil</keyword>
<dbReference type="KEGG" id="ccam:M5D45_08040"/>
<keyword evidence="5" id="KW-0812">Transmembrane</keyword>
<dbReference type="EMBL" id="CP097330">
    <property type="protein sequence ID" value="URF05734.1"/>
    <property type="molecule type" value="Genomic_DNA"/>
</dbReference>
<evidence type="ECO:0000256" key="4">
    <source>
        <dbReference type="SAM" id="MobiDB-lite"/>
    </source>
</evidence>
<evidence type="ECO:0000256" key="3">
    <source>
        <dbReference type="SAM" id="Coils"/>
    </source>
</evidence>
<feature type="transmembrane region" description="Helical" evidence="5">
    <location>
        <begin position="52"/>
        <end position="74"/>
    </location>
</feature>
<gene>
    <name evidence="6" type="ORF">M5D45_08040</name>
</gene>
<name>A0AAE9I1C5_9BURK</name>
<dbReference type="PANTHER" id="PTHR32347">
    <property type="entry name" value="EFFLUX SYSTEM COMPONENT YKNX-RELATED"/>
    <property type="match status" value="1"/>
</dbReference>
<reference evidence="6" key="2">
    <citation type="submission" date="2022-05" db="EMBL/GenBank/DDBJ databases">
        <authorList>
            <person name="Kunte H.-J."/>
        </authorList>
    </citation>
    <scope>NUCLEOTIDE SEQUENCE</scope>
    <source>
        <strain evidence="6">G5</strain>
    </source>
</reference>
<feature type="coiled-coil region" evidence="3">
    <location>
        <begin position="260"/>
        <end position="287"/>
    </location>
</feature>
<feature type="compositionally biased region" description="Low complexity" evidence="4">
    <location>
        <begin position="9"/>
        <end position="18"/>
    </location>
</feature>
<feature type="region of interest" description="Disordered" evidence="4">
    <location>
        <begin position="1"/>
        <end position="34"/>
    </location>
</feature>
<reference evidence="6" key="1">
    <citation type="journal article" date="2022" name="Microbiol. Resour. Announc.">
        <title>Genome Sequence of Cupriavidus campinensis Strain G5, a Member of a Bacterial Consortium Capable of Polyethylene Degradation.</title>
        <authorList>
            <person name="Schneider B."/>
            <person name="Pfeiffer F."/>
            <person name="Dyall-Smith M."/>
            <person name="Kunte H.J."/>
        </authorList>
    </citation>
    <scope>NUCLEOTIDE SEQUENCE</scope>
    <source>
        <strain evidence="6">G5</strain>
    </source>
</reference>
<sequence length="449" mass="48535">MQNEKPDNKPTLPTRRPTSPAPPPGGKPDDPLVARRGGTLSLRPLWQIVPRLASYGMVAFIIWVVLSVMFPPVFTRSSERAVVNSPVNLVTTPVEGIVTKQIVAVGGTFAQGQSLMTLQNPNIDRSLLVELLGKQLDNQKRYEAAKAKLEGNQARLASTGDDIKRYQSAAQREHASKLRGIEARLSVAKQQIDQQTDVVNRNQAMQWAGAVSQAYTDASRNQLTVLAGNRDAIQAELDTARGSSEAARGKVYMSSTDGALGSLAQRQEELRAENVQLEAEIRQLEEYGQSVDKLVAAEQERVERVSNLDIKAYGGGIVEDVTAPPGTRVAAGATLMRTTNCAQPSVVAVFPRSLSKDLLPGAKVKVQVDGVAVPLSGAVAEILPRAPDGDQARYFVPFPPIEKNEIYLIAKLNKPLPDLPGSSGSGTDRCALGHWAKVSLDRPWFKSLI</sequence>
<dbReference type="GO" id="GO:0030313">
    <property type="term" value="C:cell envelope"/>
    <property type="evidence" value="ECO:0007669"/>
    <property type="project" value="UniProtKB-SubCell"/>
</dbReference>
<accession>A0AAE9I1C5</accession>
<organism evidence="6 7">
    <name type="scientific">Cupriavidus campinensis</name>
    <dbReference type="NCBI Taxonomy" id="151783"/>
    <lineage>
        <taxon>Bacteria</taxon>
        <taxon>Pseudomonadati</taxon>
        <taxon>Pseudomonadota</taxon>
        <taxon>Betaproteobacteria</taxon>
        <taxon>Burkholderiales</taxon>
        <taxon>Burkholderiaceae</taxon>
        <taxon>Cupriavidus</taxon>
    </lineage>
</organism>
<keyword evidence="5" id="KW-1133">Transmembrane helix</keyword>
<evidence type="ECO:0000256" key="5">
    <source>
        <dbReference type="SAM" id="Phobius"/>
    </source>
</evidence>
<evidence type="ECO:0000313" key="7">
    <source>
        <dbReference type="Proteomes" id="UP001056132"/>
    </source>
</evidence>
<evidence type="ECO:0000256" key="1">
    <source>
        <dbReference type="ARBA" id="ARBA00004196"/>
    </source>
</evidence>
<proteinExistence type="predicted"/>